<keyword evidence="4 18" id="KW-0963">Cytoplasm</keyword>
<evidence type="ECO:0000256" key="7">
    <source>
        <dbReference type="ARBA" id="ARBA00022723"/>
    </source>
</evidence>
<dbReference type="NCBIfam" id="TIGR01173">
    <property type="entry name" value="glmU"/>
    <property type="match status" value="1"/>
</dbReference>
<dbReference type="UniPathway" id="UPA00113">
    <property type="reaction ID" value="UER00532"/>
</dbReference>
<feature type="binding site" evidence="18">
    <location>
        <position position="73"/>
    </location>
    <ligand>
        <name>UDP-N-acetyl-alpha-D-glucosamine</name>
        <dbReference type="ChEBI" id="CHEBI:57705"/>
    </ligand>
</feature>
<comment type="caution">
    <text evidence="18">Lacks conserved residue(s) required for the propagation of feature annotation.</text>
</comment>
<sequence>MKATKTIILAAGQGTRMVSKNPKVLHRACGETLLGHVIRANQAAGVSDIAVIVGFQAEAVKNSLPEGVQTFLQAEQLGTGHAVMQASAFLEDFEGNVLVLVGDAPLIRPETLMEMIAAHEAGSYGATVLTAVFDDPTGYGRMVKEGDALIKIVEHKDATAEERAIQEINSGMYCFDAACLREALAKIVPENVQGEYYLTDTIEILRTMGKKVGTYATPDVEDIAAVNSKGQLAQVEAIMRRRINARLMAQGVILIDPTATYISADTTIGQDTVVYPGVITEGCVDIGADCIIGQNCRIVDSTIADNVEVQISTILNSTVDSGSHIGPYAYLRPNSRIGKDVKVGDFVEVKNAVMKDGAKASHLTYIGDAEVGRNVNLGCGTVFVNYDGVNKFKTVVEDNCFIGCNSNLISPVTVREGSYVAAGSTITQEVPEDSLAIARARQVNKVGYAEKMTQMHGKKEK</sequence>
<keyword evidence="21" id="KW-1185">Reference proteome</keyword>
<protein>
    <recommendedName>
        <fullName evidence="18">Bifunctional protein GlmU</fullName>
    </recommendedName>
    <domain>
        <recommendedName>
            <fullName evidence="18">UDP-N-acetylglucosamine pyrophosphorylase</fullName>
            <ecNumber evidence="18">2.7.7.23</ecNumber>
        </recommendedName>
        <alternativeName>
            <fullName evidence="18">N-acetylglucosamine-1-phosphate uridyltransferase</fullName>
        </alternativeName>
    </domain>
    <domain>
        <recommendedName>
            <fullName evidence="18">Glucosamine-1-phosphate N-acetyltransferase</fullName>
            <ecNumber evidence="18">2.3.1.157</ecNumber>
        </recommendedName>
    </domain>
</protein>
<comment type="catalytic activity">
    <reaction evidence="15 18">
        <text>alpha-D-glucosamine 1-phosphate + acetyl-CoA = N-acetyl-alpha-D-glucosamine 1-phosphate + CoA + H(+)</text>
        <dbReference type="Rhea" id="RHEA:13725"/>
        <dbReference type="ChEBI" id="CHEBI:15378"/>
        <dbReference type="ChEBI" id="CHEBI:57287"/>
        <dbReference type="ChEBI" id="CHEBI:57288"/>
        <dbReference type="ChEBI" id="CHEBI:57776"/>
        <dbReference type="ChEBI" id="CHEBI:58516"/>
        <dbReference type="EC" id="2.3.1.157"/>
    </reaction>
</comment>
<feature type="binding site" evidence="18">
    <location>
        <position position="23"/>
    </location>
    <ligand>
        <name>UDP-N-acetyl-alpha-D-glucosamine</name>
        <dbReference type="ChEBI" id="CHEBI:57705"/>
    </ligand>
</feature>
<comment type="similarity">
    <text evidence="2 18">In the C-terminal section; belongs to the transferase hexapeptide repeat family.</text>
</comment>
<dbReference type="PANTHER" id="PTHR43584:SF3">
    <property type="entry name" value="BIFUNCTIONAL PROTEIN GLMU"/>
    <property type="match status" value="1"/>
</dbReference>
<dbReference type="PANTHER" id="PTHR43584">
    <property type="entry name" value="NUCLEOTIDYL TRANSFERASE"/>
    <property type="match status" value="1"/>
</dbReference>
<feature type="binding site" evidence="18">
    <location>
        <position position="140"/>
    </location>
    <ligand>
        <name>UDP-N-acetyl-alpha-D-glucosamine</name>
        <dbReference type="ChEBI" id="CHEBI:57705"/>
    </ligand>
</feature>
<reference evidence="21" key="1">
    <citation type="submission" date="2016-10" db="EMBL/GenBank/DDBJ databases">
        <authorList>
            <person name="Varghese N."/>
            <person name="Submissions S."/>
        </authorList>
    </citation>
    <scope>NUCLEOTIDE SEQUENCE [LARGE SCALE GENOMIC DNA]</scope>
    <source>
        <strain evidence="21">VPI 5359</strain>
    </source>
</reference>
<comment type="subunit">
    <text evidence="18">Homotrimer.</text>
</comment>
<dbReference type="OrthoDB" id="9775031at2"/>
<dbReference type="CDD" id="cd03353">
    <property type="entry name" value="LbH_GlmU_C"/>
    <property type="match status" value="1"/>
</dbReference>
<dbReference type="GO" id="GO:0006048">
    <property type="term" value="P:UDP-N-acetylglucosamine biosynthetic process"/>
    <property type="evidence" value="ECO:0007669"/>
    <property type="project" value="UniProtKB-UniPathway"/>
</dbReference>
<name>A0A1H3H4C0_EUBBA</name>
<organism evidence="20 21">
    <name type="scientific">Eubacterium barkeri</name>
    <name type="common">Clostridium barkeri</name>
    <dbReference type="NCBI Taxonomy" id="1528"/>
    <lineage>
        <taxon>Bacteria</taxon>
        <taxon>Bacillati</taxon>
        <taxon>Bacillota</taxon>
        <taxon>Clostridia</taxon>
        <taxon>Eubacteriales</taxon>
        <taxon>Eubacteriaceae</taxon>
        <taxon>Eubacterium</taxon>
    </lineage>
</organism>
<dbReference type="EC" id="2.7.7.23" evidence="18"/>
<dbReference type="GO" id="GO:0000902">
    <property type="term" value="P:cell morphogenesis"/>
    <property type="evidence" value="ECO:0007669"/>
    <property type="project" value="UniProtKB-UniRule"/>
</dbReference>
<evidence type="ECO:0000256" key="15">
    <source>
        <dbReference type="ARBA" id="ARBA00048247"/>
    </source>
</evidence>
<dbReference type="GO" id="GO:0019134">
    <property type="term" value="F:glucosamine-1-phosphate N-acetyltransferase activity"/>
    <property type="evidence" value="ECO:0007669"/>
    <property type="project" value="UniProtKB-UniRule"/>
</dbReference>
<evidence type="ECO:0000256" key="5">
    <source>
        <dbReference type="ARBA" id="ARBA00022679"/>
    </source>
</evidence>
<dbReference type="InterPro" id="IPR011004">
    <property type="entry name" value="Trimer_LpxA-like_sf"/>
</dbReference>
<dbReference type="Pfam" id="PF14602">
    <property type="entry name" value="Hexapep_2"/>
    <property type="match status" value="1"/>
</dbReference>
<keyword evidence="5 18" id="KW-0808">Transferase</keyword>
<comment type="catalytic activity">
    <reaction evidence="16 18">
        <text>N-acetyl-alpha-D-glucosamine 1-phosphate + UTP + H(+) = UDP-N-acetyl-alpha-D-glucosamine + diphosphate</text>
        <dbReference type="Rhea" id="RHEA:13509"/>
        <dbReference type="ChEBI" id="CHEBI:15378"/>
        <dbReference type="ChEBI" id="CHEBI:33019"/>
        <dbReference type="ChEBI" id="CHEBI:46398"/>
        <dbReference type="ChEBI" id="CHEBI:57705"/>
        <dbReference type="ChEBI" id="CHEBI:57776"/>
        <dbReference type="EC" id="2.7.7.23"/>
    </reaction>
</comment>
<feature type="binding site" evidence="18">
    <location>
        <position position="227"/>
    </location>
    <ligand>
        <name>Mg(2+)</name>
        <dbReference type="ChEBI" id="CHEBI:18420"/>
    </ligand>
</feature>
<feature type="region of interest" description="Linker" evidence="18">
    <location>
        <begin position="230"/>
        <end position="250"/>
    </location>
</feature>
<dbReference type="GO" id="GO:0016020">
    <property type="term" value="C:membrane"/>
    <property type="evidence" value="ECO:0007669"/>
    <property type="project" value="GOC"/>
</dbReference>
<feature type="active site" description="Proton acceptor" evidence="18">
    <location>
        <position position="362"/>
    </location>
</feature>
<keyword evidence="7 18" id="KW-0479">Metal-binding</keyword>
<accession>A0A1H3H4C0</accession>
<evidence type="ECO:0000256" key="16">
    <source>
        <dbReference type="ARBA" id="ARBA00048493"/>
    </source>
</evidence>
<feature type="binding site" evidence="18">
    <location>
        <begin position="78"/>
        <end position="79"/>
    </location>
    <ligand>
        <name>UDP-N-acetyl-alpha-D-glucosamine</name>
        <dbReference type="ChEBI" id="CHEBI:57705"/>
    </ligand>
</feature>
<comment type="subcellular location">
    <subcellularLocation>
        <location evidence="1 18">Cytoplasm</location>
    </subcellularLocation>
</comment>
<feature type="region of interest" description="Pyrophosphorylase" evidence="18">
    <location>
        <begin position="1"/>
        <end position="229"/>
    </location>
</feature>
<proteinExistence type="inferred from homology"/>
<dbReference type="HAMAP" id="MF_01631">
    <property type="entry name" value="GlmU"/>
    <property type="match status" value="1"/>
</dbReference>
<evidence type="ECO:0000256" key="2">
    <source>
        <dbReference type="ARBA" id="ARBA00007707"/>
    </source>
</evidence>
<evidence type="ECO:0000256" key="17">
    <source>
        <dbReference type="ARBA" id="ARBA00049628"/>
    </source>
</evidence>
<dbReference type="Proteomes" id="UP000199652">
    <property type="component" value="Unassembled WGS sequence"/>
</dbReference>
<feature type="binding site" evidence="18">
    <location>
        <position position="332"/>
    </location>
    <ligand>
        <name>UDP-N-acetyl-alpha-D-glucosamine</name>
        <dbReference type="ChEBI" id="CHEBI:57705"/>
    </ligand>
</feature>
<dbReference type="GO" id="GO:0003977">
    <property type="term" value="F:UDP-N-acetylglucosamine diphosphorylase activity"/>
    <property type="evidence" value="ECO:0007669"/>
    <property type="project" value="UniProtKB-UniRule"/>
</dbReference>
<feature type="binding site" evidence="18">
    <location>
        <position position="376"/>
    </location>
    <ligand>
        <name>UDP-N-acetyl-alpha-D-glucosamine</name>
        <dbReference type="ChEBI" id="CHEBI:57705"/>
    </ligand>
</feature>
<feature type="region of interest" description="N-acetyltransferase" evidence="18">
    <location>
        <begin position="251"/>
        <end position="461"/>
    </location>
</feature>
<evidence type="ECO:0000256" key="14">
    <source>
        <dbReference type="ARBA" id="ARBA00023316"/>
    </source>
</evidence>
<comment type="pathway">
    <text evidence="18">Nucleotide-sugar biosynthesis; UDP-N-acetyl-alpha-D-glucosamine biosynthesis; UDP-N-acetyl-alpha-D-glucosamine from N-acetyl-alpha-D-glucosamine 1-phosphate: step 1/1.</text>
</comment>
<evidence type="ECO:0000313" key="21">
    <source>
        <dbReference type="Proteomes" id="UP000199652"/>
    </source>
</evidence>
<dbReference type="InterPro" id="IPR029044">
    <property type="entry name" value="Nucleotide-diphossugar_trans"/>
</dbReference>
<feature type="binding site" evidence="18">
    <location>
        <position position="154"/>
    </location>
    <ligand>
        <name>UDP-N-acetyl-alpha-D-glucosamine</name>
        <dbReference type="ChEBI" id="CHEBI:57705"/>
    </ligand>
</feature>
<dbReference type="InterPro" id="IPR001451">
    <property type="entry name" value="Hexapep"/>
</dbReference>
<keyword evidence="14 18" id="KW-0961">Cell wall biogenesis/degradation</keyword>
<comment type="cofactor">
    <cofactor evidence="18">
        <name>Mg(2+)</name>
        <dbReference type="ChEBI" id="CHEBI:18420"/>
    </cofactor>
    <text evidence="18">Binds 1 Mg(2+) ion per subunit.</text>
</comment>
<feature type="binding site" evidence="18">
    <location>
        <begin position="385"/>
        <end position="386"/>
    </location>
    <ligand>
        <name>acetyl-CoA</name>
        <dbReference type="ChEBI" id="CHEBI:57288"/>
    </ligand>
</feature>
<dbReference type="InterPro" id="IPR005882">
    <property type="entry name" value="Bifunctional_GlmU"/>
</dbReference>
<keyword evidence="12 18" id="KW-0511">Multifunctional enzyme</keyword>
<dbReference type="GO" id="GO:0009252">
    <property type="term" value="P:peptidoglycan biosynthetic process"/>
    <property type="evidence" value="ECO:0007669"/>
    <property type="project" value="UniProtKB-UniRule"/>
</dbReference>
<feature type="binding site" evidence="18">
    <location>
        <position position="169"/>
    </location>
    <ligand>
        <name>UDP-N-acetyl-alpha-D-glucosamine</name>
        <dbReference type="ChEBI" id="CHEBI:57705"/>
    </ligand>
</feature>
<comment type="pathway">
    <text evidence="18">Nucleotide-sugar biosynthesis; UDP-N-acetyl-alpha-D-glucosamine biosynthesis; N-acetyl-alpha-D-glucosamine 1-phosphate from alpha-D-glucosamine 6-phosphate (route II): step 2/2.</text>
</comment>
<comment type="function">
    <text evidence="17 18">Catalyzes the last two sequential reactions in the de novo biosynthetic pathway for UDP-N-acetylglucosamine (UDP-GlcNAc). The C-terminal domain catalyzes the transfer of acetyl group from acetyl coenzyme A to glucosamine-1-phosphate (GlcN-1-P) to produce N-acetylglucosamine-1-phosphate (GlcNAc-1-P), which is converted into UDP-GlcNAc by the transfer of uridine 5-monophosphate (from uridine 5-triphosphate), a reaction catalyzed by the N-terminal domain.</text>
</comment>
<dbReference type="SUPFAM" id="SSF53448">
    <property type="entry name" value="Nucleotide-diphospho-sugar transferases"/>
    <property type="match status" value="1"/>
</dbReference>
<keyword evidence="13 18" id="KW-0012">Acyltransferase</keyword>
<keyword evidence="11 18" id="KW-0573">Peptidoglycan synthesis</keyword>
<dbReference type="GO" id="GO:0005737">
    <property type="term" value="C:cytoplasm"/>
    <property type="evidence" value="ECO:0007669"/>
    <property type="project" value="UniProtKB-SubCell"/>
</dbReference>
<evidence type="ECO:0000256" key="8">
    <source>
        <dbReference type="ARBA" id="ARBA00022737"/>
    </source>
</evidence>
<evidence type="ECO:0000256" key="11">
    <source>
        <dbReference type="ARBA" id="ARBA00022984"/>
    </source>
</evidence>
<dbReference type="InterPro" id="IPR050065">
    <property type="entry name" value="GlmU-like"/>
</dbReference>
<dbReference type="GO" id="GO:0008360">
    <property type="term" value="P:regulation of cell shape"/>
    <property type="evidence" value="ECO:0007669"/>
    <property type="project" value="UniProtKB-KW"/>
</dbReference>
<keyword evidence="8 18" id="KW-0677">Repeat</keyword>
<keyword evidence="6 18" id="KW-0548">Nucleotidyltransferase</keyword>
<evidence type="ECO:0000256" key="10">
    <source>
        <dbReference type="ARBA" id="ARBA00022960"/>
    </source>
</evidence>
<evidence type="ECO:0000256" key="13">
    <source>
        <dbReference type="ARBA" id="ARBA00023315"/>
    </source>
</evidence>
<evidence type="ECO:0000256" key="9">
    <source>
        <dbReference type="ARBA" id="ARBA00022842"/>
    </source>
</evidence>
<feature type="binding site" evidence="18">
    <location>
        <position position="350"/>
    </location>
    <ligand>
        <name>UDP-N-acetyl-alpha-D-glucosamine</name>
        <dbReference type="ChEBI" id="CHEBI:57705"/>
    </ligand>
</feature>
<evidence type="ECO:0000256" key="12">
    <source>
        <dbReference type="ARBA" id="ARBA00023268"/>
    </source>
</evidence>
<dbReference type="NCBIfam" id="NF010934">
    <property type="entry name" value="PRK14354.1"/>
    <property type="match status" value="1"/>
</dbReference>
<dbReference type="Gene3D" id="2.160.10.10">
    <property type="entry name" value="Hexapeptide repeat proteins"/>
    <property type="match status" value="1"/>
</dbReference>
<dbReference type="RefSeq" id="WP_090245904.1">
    <property type="nucleotide sequence ID" value="NZ_FNOU01000016.1"/>
</dbReference>
<dbReference type="STRING" id="1528.SAMN04488579_11623"/>
<dbReference type="GO" id="GO:0000287">
    <property type="term" value="F:magnesium ion binding"/>
    <property type="evidence" value="ECO:0007669"/>
    <property type="project" value="UniProtKB-UniRule"/>
</dbReference>
<keyword evidence="10 18" id="KW-0133">Cell shape</keyword>
<evidence type="ECO:0000313" key="20">
    <source>
        <dbReference type="EMBL" id="SDY09604.1"/>
    </source>
</evidence>
<feature type="binding site" evidence="18">
    <location>
        <position position="365"/>
    </location>
    <ligand>
        <name>UDP-N-acetyl-alpha-D-glucosamine</name>
        <dbReference type="ChEBI" id="CHEBI:57705"/>
    </ligand>
</feature>
<dbReference type="GO" id="GO:0071555">
    <property type="term" value="P:cell wall organization"/>
    <property type="evidence" value="ECO:0007669"/>
    <property type="project" value="UniProtKB-KW"/>
</dbReference>
<gene>
    <name evidence="18" type="primary">glmU</name>
    <name evidence="20" type="ORF">SAMN04488579_11623</name>
</gene>
<dbReference type="EMBL" id="FNOU01000016">
    <property type="protein sequence ID" value="SDY09604.1"/>
    <property type="molecule type" value="Genomic_DNA"/>
</dbReference>
<feature type="binding site" evidence="18">
    <location>
        <position position="227"/>
    </location>
    <ligand>
        <name>UDP-N-acetyl-alpha-D-glucosamine</name>
        <dbReference type="ChEBI" id="CHEBI:57705"/>
    </ligand>
</feature>
<dbReference type="AlphaFoldDB" id="A0A1H3H4C0"/>
<feature type="binding site" evidence="18">
    <location>
        <position position="103"/>
    </location>
    <ligand>
        <name>Mg(2+)</name>
        <dbReference type="ChEBI" id="CHEBI:18420"/>
    </ligand>
</feature>
<feature type="domain" description="MobA-like NTP transferase" evidence="19">
    <location>
        <begin position="7"/>
        <end position="131"/>
    </location>
</feature>
<dbReference type="Pfam" id="PF12804">
    <property type="entry name" value="NTP_transf_3"/>
    <property type="match status" value="1"/>
</dbReference>
<evidence type="ECO:0000256" key="4">
    <source>
        <dbReference type="ARBA" id="ARBA00022490"/>
    </source>
</evidence>
<comment type="similarity">
    <text evidence="3 18">In the N-terminal section; belongs to the N-acetylglucosamine-1-phosphate uridyltransferase family.</text>
</comment>
<dbReference type="SUPFAM" id="SSF51161">
    <property type="entry name" value="Trimeric LpxA-like enzymes"/>
    <property type="match status" value="1"/>
</dbReference>
<keyword evidence="9 18" id="KW-0460">Magnesium</keyword>
<dbReference type="InterPro" id="IPR025877">
    <property type="entry name" value="MobA-like_NTP_Trfase"/>
</dbReference>
<dbReference type="EC" id="2.3.1.157" evidence="18"/>
<dbReference type="Gene3D" id="3.90.550.10">
    <property type="entry name" value="Spore Coat Polysaccharide Biosynthesis Protein SpsA, Chain A"/>
    <property type="match status" value="1"/>
</dbReference>
<dbReference type="UniPathway" id="UPA00973"/>
<feature type="binding site" evidence="18">
    <location>
        <position position="439"/>
    </location>
    <ligand>
        <name>acetyl-CoA</name>
        <dbReference type="ChEBI" id="CHEBI:57288"/>
    </ligand>
</feature>
<dbReference type="InterPro" id="IPR038009">
    <property type="entry name" value="GlmU_C_LbH"/>
</dbReference>
<feature type="binding site" evidence="18">
    <location>
        <position position="422"/>
    </location>
    <ligand>
        <name>acetyl-CoA</name>
        <dbReference type="ChEBI" id="CHEBI:57288"/>
    </ligand>
</feature>
<comment type="pathway">
    <text evidence="18">Bacterial outer membrane biogenesis; LPS lipid A biosynthesis.</text>
</comment>
<evidence type="ECO:0000256" key="3">
    <source>
        <dbReference type="ARBA" id="ARBA00007947"/>
    </source>
</evidence>
<evidence type="ECO:0000256" key="18">
    <source>
        <dbReference type="HAMAP-Rule" id="MF_01631"/>
    </source>
</evidence>
<dbReference type="GO" id="GO:0009245">
    <property type="term" value="P:lipid A biosynthetic process"/>
    <property type="evidence" value="ECO:0007669"/>
    <property type="project" value="UniProtKB-UniRule"/>
</dbReference>
<evidence type="ECO:0000259" key="19">
    <source>
        <dbReference type="Pfam" id="PF12804"/>
    </source>
</evidence>
<feature type="binding site" evidence="18">
    <location>
        <begin position="9"/>
        <end position="12"/>
    </location>
    <ligand>
        <name>UDP-N-acetyl-alpha-D-glucosamine</name>
        <dbReference type="ChEBI" id="CHEBI:57705"/>
    </ligand>
</feature>
<dbReference type="CDD" id="cd02540">
    <property type="entry name" value="GT2_GlmU_N_bac"/>
    <property type="match status" value="1"/>
</dbReference>
<evidence type="ECO:0000256" key="6">
    <source>
        <dbReference type="ARBA" id="ARBA00022695"/>
    </source>
</evidence>
<evidence type="ECO:0000256" key="1">
    <source>
        <dbReference type="ARBA" id="ARBA00004496"/>
    </source>
</evidence>